<keyword evidence="6 8" id="KW-1133">Transmembrane helix</keyword>
<dbReference type="PROSITE" id="PS50928">
    <property type="entry name" value="ABC_TM1"/>
    <property type="match status" value="1"/>
</dbReference>
<proteinExistence type="inferred from homology"/>
<dbReference type="EMBL" id="LT629710">
    <property type="protein sequence ID" value="SDO50451.1"/>
    <property type="molecule type" value="Genomic_DNA"/>
</dbReference>
<keyword evidence="11" id="KW-1185">Reference proteome</keyword>
<dbReference type="InterPro" id="IPR035906">
    <property type="entry name" value="MetI-like_sf"/>
</dbReference>
<feature type="transmembrane region" description="Helical" evidence="8">
    <location>
        <begin position="277"/>
        <end position="301"/>
    </location>
</feature>
<evidence type="ECO:0000256" key="5">
    <source>
        <dbReference type="ARBA" id="ARBA00022692"/>
    </source>
</evidence>
<evidence type="ECO:0000256" key="2">
    <source>
        <dbReference type="ARBA" id="ARBA00007069"/>
    </source>
</evidence>
<dbReference type="Pfam" id="PF00528">
    <property type="entry name" value="BPD_transp_1"/>
    <property type="match status" value="1"/>
</dbReference>
<evidence type="ECO:0000256" key="4">
    <source>
        <dbReference type="ARBA" id="ARBA00022475"/>
    </source>
</evidence>
<feature type="domain" description="ABC transmembrane type-1" evidence="9">
    <location>
        <begin position="88"/>
        <end position="300"/>
    </location>
</feature>
<organism evidence="10 11">
    <name type="scientific">Nakamurella panacisegetis</name>
    <dbReference type="NCBI Taxonomy" id="1090615"/>
    <lineage>
        <taxon>Bacteria</taxon>
        <taxon>Bacillati</taxon>
        <taxon>Actinomycetota</taxon>
        <taxon>Actinomycetes</taxon>
        <taxon>Nakamurellales</taxon>
        <taxon>Nakamurellaceae</taxon>
        <taxon>Nakamurella</taxon>
    </lineage>
</organism>
<dbReference type="Gene3D" id="1.10.3720.10">
    <property type="entry name" value="MetI-like"/>
    <property type="match status" value="1"/>
</dbReference>
<dbReference type="AlphaFoldDB" id="A0A1H0K455"/>
<keyword evidence="4" id="KW-1003">Cell membrane</keyword>
<dbReference type="PANTHER" id="PTHR42929:SF1">
    <property type="entry name" value="INNER MEMBRANE ABC TRANSPORTER PERMEASE PROTEIN YDCU-RELATED"/>
    <property type="match status" value="1"/>
</dbReference>
<dbReference type="RefSeq" id="WP_231988377.1">
    <property type="nucleotide sequence ID" value="NZ_LT629710.1"/>
</dbReference>
<comment type="subcellular location">
    <subcellularLocation>
        <location evidence="1 8">Cell membrane</location>
        <topology evidence="1 8">Multi-pass membrane protein</topology>
    </subcellularLocation>
</comment>
<dbReference type="PANTHER" id="PTHR42929">
    <property type="entry name" value="INNER MEMBRANE ABC TRANSPORTER PERMEASE PROTEIN YDCU-RELATED-RELATED"/>
    <property type="match status" value="1"/>
</dbReference>
<reference evidence="10 11" key="1">
    <citation type="submission" date="2016-10" db="EMBL/GenBank/DDBJ databases">
        <authorList>
            <person name="de Groot N.N."/>
        </authorList>
    </citation>
    <scope>NUCLEOTIDE SEQUENCE [LARGE SCALE GENOMIC DNA]</scope>
    <source>
        <strain evidence="11">P4-7,KCTC 19426,CECT 7604</strain>
    </source>
</reference>
<evidence type="ECO:0000256" key="7">
    <source>
        <dbReference type="ARBA" id="ARBA00023136"/>
    </source>
</evidence>
<gene>
    <name evidence="10" type="ORF">SAMN04515671_1149</name>
</gene>
<evidence type="ECO:0000256" key="6">
    <source>
        <dbReference type="ARBA" id="ARBA00022989"/>
    </source>
</evidence>
<keyword evidence="3 8" id="KW-0813">Transport</keyword>
<feature type="transmembrane region" description="Helical" evidence="8">
    <location>
        <begin position="122"/>
        <end position="142"/>
    </location>
</feature>
<dbReference type="GO" id="GO:0005886">
    <property type="term" value="C:plasma membrane"/>
    <property type="evidence" value="ECO:0007669"/>
    <property type="project" value="UniProtKB-SubCell"/>
</dbReference>
<evidence type="ECO:0000256" key="3">
    <source>
        <dbReference type="ARBA" id="ARBA00022448"/>
    </source>
</evidence>
<evidence type="ECO:0000313" key="11">
    <source>
        <dbReference type="Proteomes" id="UP000198741"/>
    </source>
</evidence>
<comment type="similarity">
    <text evidence="2">Belongs to the binding-protein-dependent transport system permease family. CysTW subfamily.</text>
</comment>
<keyword evidence="5 8" id="KW-0812">Transmembrane</keyword>
<dbReference type="Proteomes" id="UP000198741">
    <property type="component" value="Chromosome I"/>
</dbReference>
<sequence>MSVAAAAGVAETGPGGVGPVPAPGGEKKKLTPFFLLLPAALAMIVFFLLPLLTLASTSLMTGSLETGFRLTWHFPTYGDVIREYWPQFIRSFVFAALSTLLCILIAYPLAYTIAFKAGRWRSILLVLVIAPFFTSFLIRTLAWKQILSDNGVVVDFMKSTHLMNITDAIGLTQGRLLATPFAVIMGLTYNFLPFMVLPLYTSLEKIDRTLFNAAGDLYANSWTTFWKVTWPLSLPGVVGGTLMTFIPAAGDYVNAQLLGSTSDTMTGNVINNQVRNFAYPASAAMSIVLMVAIVVLVVFYVRRSGTEDLV</sequence>
<dbReference type="InterPro" id="IPR000515">
    <property type="entry name" value="MetI-like"/>
</dbReference>
<name>A0A1H0K455_9ACTN</name>
<dbReference type="STRING" id="1090615.SAMN04515671_1149"/>
<evidence type="ECO:0000256" key="8">
    <source>
        <dbReference type="RuleBase" id="RU363032"/>
    </source>
</evidence>
<evidence type="ECO:0000256" key="1">
    <source>
        <dbReference type="ARBA" id="ARBA00004651"/>
    </source>
</evidence>
<accession>A0A1H0K455</accession>
<feature type="transmembrane region" description="Helical" evidence="8">
    <location>
        <begin position="33"/>
        <end position="55"/>
    </location>
</feature>
<protein>
    <submittedName>
        <fullName evidence="10">Spermidine/putrescine transport system permease protein</fullName>
    </submittedName>
</protein>
<feature type="transmembrane region" description="Helical" evidence="8">
    <location>
        <begin position="88"/>
        <end position="110"/>
    </location>
</feature>
<evidence type="ECO:0000259" key="9">
    <source>
        <dbReference type="PROSITE" id="PS50928"/>
    </source>
</evidence>
<keyword evidence="7 8" id="KW-0472">Membrane</keyword>
<dbReference type="SUPFAM" id="SSF161098">
    <property type="entry name" value="MetI-like"/>
    <property type="match status" value="1"/>
</dbReference>
<dbReference type="CDD" id="cd06261">
    <property type="entry name" value="TM_PBP2"/>
    <property type="match status" value="1"/>
</dbReference>
<feature type="transmembrane region" description="Helical" evidence="8">
    <location>
        <begin position="181"/>
        <end position="200"/>
    </location>
</feature>
<dbReference type="GO" id="GO:0055085">
    <property type="term" value="P:transmembrane transport"/>
    <property type="evidence" value="ECO:0007669"/>
    <property type="project" value="InterPro"/>
</dbReference>
<evidence type="ECO:0000313" key="10">
    <source>
        <dbReference type="EMBL" id="SDO50451.1"/>
    </source>
</evidence>